<accession>A0A8T0XQ44</accession>
<organism evidence="1 2">
    <name type="scientific">Panicum virgatum</name>
    <name type="common">Blackwell switchgrass</name>
    <dbReference type="NCBI Taxonomy" id="38727"/>
    <lineage>
        <taxon>Eukaryota</taxon>
        <taxon>Viridiplantae</taxon>
        <taxon>Streptophyta</taxon>
        <taxon>Embryophyta</taxon>
        <taxon>Tracheophyta</taxon>
        <taxon>Spermatophyta</taxon>
        <taxon>Magnoliopsida</taxon>
        <taxon>Liliopsida</taxon>
        <taxon>Poales</taxon>
        <taxon>Poaceae</taxon>
        <taxon>PACMAD clade</taxon>
        <taxon>Panicoideae</taxon>
        <taxon>Panicodae</taxon>
        <taxon>Paniceae</taxon>
        <taxon>Panicinae</taxon>
        <taxon>Panicum</taxon>
        <taxon>Panicum sect. Hiantes</taxon>
    </lineage>
</organism>
<comment type="caution">
    <text evidence="1">The sequence shown here is derived from an EMBL/GenBank/DDBJ whole genome shotgun (WGS) entry which is preliminary data.</text>
</comment>
<evidence type="ECO:0000313" key="1">
    <source>
        <dbReference type="EMBL" id="KAG2661195.1"/>
    </source>
</evidence>
<dbReference type="Proteomes" id="UP000823388">
    <property type="component" value="Chromosome 1K"/>
</dbReference>
<reference evidence="1" key="1">
    <citation type="submission" date="2020-05" db="EMBL/GenBank/DDBJ databases">
        <title>WGS assembly of Panicum virgatum.</title>
        <authorList>
            <person name="Lovell J.T."/>
            <person name="Jenkins J."/>
            <person name="Shu S."/>
            <person name="Juenger T.E."/>
            <person name="Schmutz J."/>
        </authorList>
    </citation>
    <scope>NUCLEOTIDE SEQUENCE</scope>
    <source>
        <strain evidence="1">AP13</strain>
    </source>
</reference>
<evidence type="ECO:0000313" key="2">
    <source>
        <dbReference type="Proteomes" id="UP000823388"/>
    </source>
</evidence>
<gene>
    <name evidence="1" type="ORF">PVAP13_1KG486805</name>
</gene>
<proteinExistence type="predicted"/>
<name>A0A8T0XQ44_PANVG</name>
<keyword evidence="2" id="KW-1185">Reference proteome</keyword>
<dbReference type="AlphaFoldDB" id="A0A8T0XQ44"/>
<protein>
    <submittedName>
        <fullName evidence="1">Uncharacterized protein</fullName>
    </submittedName>
</protein>
<sequence>MHAVLLCRVRPAGLQTPDAEKGRKAEGRHDRIASGGRAPLFVLRRELRRPKGSGSGEVACWHVGVGPAGAWPSSGGGGAATAVDVTCRFRRRPQLALPASLLSRWLVRRGRRKREEEVAVGVRDKRRRRCVHRFGCDRCDPYMQVVGADSLVEPCALGVWPAA</sequence>
<dbReference type="EMBL" id="CM029037">
    <property type="protein sequence ID" value="KAG2661195.1"/>
    <property type="molecule type" value="Genomic_DNA"/>
</dbReference>